<dbReference type="Proteomes" id="UP000572907">
    <property type="component" value="Unassembled WGS sequence"/>
</dbReference>
<gene>
    <name evidence="1" type="ORF">FHS41_008238</name>
</gene>
<evidence type="ECO:0000313" key="1">
    <source>
        <dbReference type="EMBL" id="MBB3081680.1"/>
    </source>
</evidence>
<reference evidence="1 2" key="1">
    <citation type="submission" date="2020-08" db="EMBL/GenBank/DDBJ databases">
        <title>Genomic Encyclopedia of Type Strains, Phase III (KMG-III): the genomes of soil and plant-associated and newly described type strains.</title>
        <authorList>
            <person name="Whitman W."/>
        </authorList>
    </citation>
    <scope>NUCLEOTIDE SEQUENCE [LARGE SCALE GENOMIC DNA]</scope>
    <source>
        <strain evidence="1 2">CECT 3237</strain>
    </source>
</reference>
<keyword evidence="2" id="KW-1185">Reference proteome</keyword>
<proteinExistence type="predicted"/>
<sequence length="185" mass="20404">MSREGSPPEKTGDVLILSRQEQAAVQSWLMLSAQSVDQAREEWDKGGIALLKCGRLFTAIRIESGLVQAAAGSDEPEKVNRFLGEALHSGPVFVDQASRRYYALVPASTPSRPEWRQRRFAGVEVLGRDSYLGVPRPECEDPAMHWSYWCVPMAAPGALCDADAVTKLVKYGRDRLTVEEVRGGN</sequence>
<dbReference type="RefSeq" id="WP_184599769.1">
    <property type="nucleotide sequence ID" value="NZ_BMUP01000015.1"/>
</dbReference>
<dbReference type="EMBL" id="JACHXE010000015">
    <property type="protein sequence ID" value="MBB3081680.1"/>
    <property type="molecule type" value="Genomic_DNA"/>
</dbReference>
<comment type="caution">
    <text evidence="1">The sequence shown here is derived from an EMBL/GenBank/DDBJ whole genome shotgun (WGS) entry which is preliminary data.</text>
</comment>
<name>A0A7W4ZZK1_9ACTN</name>
<evidence type="ECO:0000313" key="2">
    <source>
        <dbReference type="Proteomes" id="UP000572907"/>
    </source>
</evidence>
<organism evidence="1 2">
    <name type="scientific">Streptomyces violarus</name>
    <dbReference type="NCBI Taxonomy" id="67380"/>
    <lineage>
        <taxon>Bacteria</taxon>
        <taxon>Bacillati</taxon>
        <taxon>Actinomycetota</taxon>
        <taxon>Actinomycetes</taxon>
        <taxon>Kitasatosporales</taxon>
        <taxon>Streptomycetaceae</taxon>
        <taxon>Streptomyces</taxon>
    </lineage>
</organism>
<protein>
    <submittedName>
        <fullName evidence="1">Uncharacterized protein</fullName>
    </submittedName>
</protein>
<accession>A0A7W4ZZK1</accession>
<dbReference type="AlphaFoldDB" id="A0A7W4ZZK1"/>